<evidence type="ECO:0000313" key="2">
    <source>
        <dbReference type="Proteomes" id="UP000243205"/>
    </source>
</evidence>
<protein>
    <submittedName>
        <fullName evidence="1">PD-(D/E)XK nuclease superfamily protein</fullName>
    </submittedName>
</protein>
<dbReference type="EMBL" id="FNAQ01000024">
    <property type="protein sequence ID" value="SDE68319.1"/>
    <property type="molecule type" value="Genomic_DNA"/>
</dbReference>
<dbReference type="Proteomes" id="UP000243205">
    <property type="component" value="Unassembled WGS sequence"/>
</dbReference>
<dbReference type="Pfam" id="PF08011">
    <property type="entry name" value="PDDEXK_9"/>
    <property type="match status" value="1"/>
</dbReference>
<dbReference type="RefSeq" id="WP_171906450.1">
    <property type="nucleotide sequence ID" value="NZ_FNAQ01000024.1"/>
</dbReference>
<sequence length="107" mass="12132">NNYVNNTISSYEGYYASVIYAYLASLGLDLTAEDVTSKGRIDLSLRLDNAIYLIEFKVDGGGKALEQIRQRNYQQKYQGQGKPIYLIGIDFDSAERNLTAFDWEQMG</sequence>
<accession>A0A1G7EXC7</accession>
<gene>
    <name evidence="1" type="ORF">SAMN05661003_12421</name>
</gene>
<feature type="non-terminal residue" evidence="1">
    <location>
        <position position="1"/>
    </location>
</feature>
<dbReference type="InterPro" id="IPR012547">
    <property type="entry name" value="PDDEXK_9"/>
</dbReference>
<evidence type="ECO:0000313" key="1">
    <source>
        <dbReference type="EMBL" id="SDE68319.1"/>
    </source>
</evidence>
<reference evidence="2" key="1">
    <citation type="submission" date="2016-10" db="EMBL/GenBank/DDBJ databases">
        <authorList>
            <person name="Varghese N."/>
            <person name="Submissions S."/>
        </authorList>
    </citation>
    <scope>NUCLEOTIDE SEQUENCE [LARGE SCALE GENOMIC DNA]</scope>
    <source>
        <strain evidence="2">DSM 8987</strain>
    </source>
</reference>
<dbReference type="AlphaFoldDB" id="A0A1G7EXC7"/>
<proteinExistence type="predicted"/>
<organism evidence="1 2">
    <name type="scientific">Desulfuromonas thiophila</name>
    <dbReference type="NCBI Taxonomy" id="57664"/>
    <lineage>
        <taxon>Bacteria</taxon>
        <taxon>Pseudomonadati</taxon>
        <taxon>Thermodesulfobacteriota</taxon>
        <taxon>Desulfuromonadia</taxon>
        <taxon>Desulfuromonadales</taxon>
        <taxon>Desulfuromonadaceae</taxon>
        <taxon>Desulfuromonas</taxon>
    </lineage>
</organism>
<name>A0A1G7EXC7_9BACT</name>
<dbReference type="STRING" id="57664.SAMN05661003_12421"/>
<keyword evidence="2" id="KW-1185">Reference proteome</keyword>